<name>A0ABX1XXE3_9BACL</name>
<organism evidence="1 2">
    <name type="scientific">Paenibacillus phytorum</name>
    <dbReference type="NCBI Taxonomy" id="2654977"/>
    <lineage>
        <taxon>Bacteria</taxon>
        <taxon>Bacillati</taxon>
        <taxon>Bacillota</taxon>
        <taxon>Bacilli</taxon>
        <taxon>Bacillales</taxon>
        <taxon>Paenibacillaceae</taxon>
        <taxon>Paenibacillus</taxon>
    </lineage>
</organism>
<gene>
    <name evidence="1" type="ORF">GC098_13720</name>
</gene>
<accession>A0ABX1XXE3</accession>
<proteinExistence type="predicted"/>
<sequence>MSATENMLIIELTSAARQKVELSLTPQMGWMSSAEMGYEGDDMLWMKRSFTDDKLAWPSEAAVYSKHICGGTSLGTLS</sequence>
<evidence type="ECO:0000313" key="1">
    <source>
        <dbReference type="EMBL" id="NOU72473.1"/>
    </source>
</evidence>
<protein>
    <submittedName>
        <fullName evidence="1">Uncharacterized protein</fullName>
    </submittedName>
</protein>
<reference evidence="1 2" key="1">
    <citation type="submission" date="2019-10" db="EMBL/GenBank/DDBJ databases">
        <title>Description of Paenibacillus terrestris sp. nov.</title>
        <authorList>
            <person name="Carlier A."/>
            <person name="Qi S."/>
        </authorList>
    </citation>
    <scope>NUCLEOTIDE SEQUENCE [LARGE SCALE GENOMIC DNA]</scope>
    <source>
        <strain evidence="1 2">LMG 31458</strain>
    </source>
</reference>
<keyword evidence="2" id="KW-1185">Reference proteome</keyword>
<dbReference type="Proteomes" id="UP000616779">
    <property type="component" value="Unassembled WGS sequence"/>
</dbReference>
<comment type="caution">
    <text evidence="1">The sequence shown here is derived from an EMBL/GenBank/DDBJ whole genome shotgun (WGS) entry which is preliminary data.</text>
</comment>
<evidence type="ECO:0000313" key="2">
    <source>
        <dbReference type="Proteomes" id="UP000616779"/>
    </source>
</evidence>
<dbReference type="RefSeq" id="WP_171643760.1">
    <property type="nucleotide sequence ID" value="NZ_WHOA01000093.1"/>
</dbReference>
<dbReference type="EMBL" id="WHOA01000093">
    <property type="protein sequence ID" value="NOU72473.1"/>
    <property type="molecule type" value="Genomic_DNA"/>
</dbReference>